<feature type="domain" description="Zinc-ribbon" evidence="3">
    <location>
        <begin position="2"/>
        <end position="24"/>
    </location>
</feature>
<keyword evidence="2" id="KW-1133">Transmembrane helix</keyword>
<gene>
    <name evidence="4" type="ORF">AAAU51_07380</name>
</gene>
<organism evidence="4 5">
    <name type="scientific">Anaerostipes amylophilus</name>
    <dbReference type="NCBI Taxonomy" id="2981779"/>
    <lineage>
        <taxon>Bacteria</taxon>
        <taxon>Bacillati</taxon>
        <taxon>Bacillota</taxon>
        <taxon>Clostridia</taxon>
        <taxon>Lachnospirales</taxon>
        <taxon>Lachnospiraceae</taxon>
        <taxon>Anaerostipes</taxon>
    </lineage>
</organism>
<reference evidence="4 5" key="1">
    <citation type="submission" date="2024-04" db="EMBL/GenBank/DDBJ databases">
        <title>Human intestinal bacterial collection.</title>
        <authorList>
            <person name="Pauvert C."/>
            <person name="Hitch T.C.A."/>
            <person name="Clavel T."/>
        </authorList>
    </citation>
    <scope>NUCLEOTIDE SEQUENCE [LARGE SCALE GENOMIC DNA]</scope>
    <source>
        <strain evidence="4 5">CLA-AA-H249</strain>
    </source>
</reference>
<feature type="transmembrane region" description="Helical" evidence="2">
    <location>
        <begin position="58"/>
        <end position="78"/>
    </location>
</feature>
<evidence type="ECO:0000259" key="3">
    <source>
        <dbReference type="Pfam" id="PF13240"/>
    </source>
</evidence>
<name>A0ABV1IVH9_9FIRM</name>
<dbReference type="EMBL" id="JBBNIN010000008">
    <property type="protein sequence ID" value="MEQ2710990.1"/>
    <property type="molecule type" value="Genomic_DNA"/>
</dbReference>
<accession>A0ABV1IVH9</accession>
<evidence type="ECO:0000256" key="1">
    <source>
        <dbReference type="SAM" id="MobiDB-lite"/>
    </source>
</evidence>
<dbReference type="InterPro" id="IPR026870">
    <property type="entry name" value="Zinc_ribbon_dom"/>
</dbReference>
<evidence type="ECO:0000313" key="5">
    <source>
        <dbReference type="Proteomes" id="UP001482154"/>
    </source>
</evidence>
<feature type="region of interest" description="Disordered" evidence="1">
    <location>
        <begin position="28"/>
        <end position="50"/>
    </location>
</feature>
<proteinExistence type="predicted"/>
<protein>
    <submittedName>
        <fullName evidence="4">Zinc ribbon domain-containing protein</fullName>
    </submittedName>
</protein>
<dbReference type="RefSeq" id="WP_349110856.1">
    <property type="nucleotide sequence ID" value="NZ_JBBNIN010000008.1"/>
</dbReference>
<evidence type="ECO:0000256" key="2">
    <source>
        <dbReference type="SAM" id="Phobius"/>
    </source>
</evidence>
<feature type="compositionally biased region" description="Low complexity" evidence="1">
    <location>
        <begin position="28"/>
        <end position="42"/>
    </location>
</feature>
<evidence type="ECO:0000313" key="4">
    <source>
        <dbReference type="EMBL" id="MEQ2710990.1"/>
    </source>
</evidence>
<comment type="caution">
    <text evidence="4">The sequence shown here is derived from an EMBL/GenBank/DDBJ whole genome shotgun (WGS) entry which is preliminary data.</text>
</comment>
<dbReference type="Proteomes" id="UP001482154">
    <property type="component" value="Unassembled WGS sequence"/>
</dbReference>
<keyword evidence="5" id="KW-1185">Reference proteome</keyword>
<feature type="compositionally biased region" description="Low complexity" evidence="1">
    <location>
        <begin position="87"/>
        <end position="97"/>
    </location>
</feature>
<feature type="region of interest" description="Disordered" evidence="1">
    <location>
        <begin position="84"/>
        <end position="126"/>
    </location>
</feature>
<dbReference type="Pfam" id="PF13240">
    <property type="entry name" value="Zn_Ribbon_1"/>
    <property type="match status" value="1"/>
</dbReference>
<keyword evidence="2" id="KW-0472">Membrane</keyword>
<sequence>MYCKKCGTKNKDDARFCANCGEKLVIPPQQQAKQQPAQPKQQSYIEPQNEPKRSSKSWIIALACVIVVVVGIFGFQYLKSEDKKEATATTENKTSAKTTEKKATENNAGEDVADAKDSTEKSQVLSYTDNEDMDLSACTDSDDYQYVSSEDNSFEFAYPKYLFNRSYVNKTGNQYTLEYANSDKADDYEIKAVISSQKAGSGNAVKSVQKLYKQKKKSIKNVTYAYPQGGKTPKLYQGKSSMIVMGYLDSDKTKCEYVLLTSDGKKDYMMQINFFDSDYKDEYKEINYVVDCMYRGCSFTNSTYQMRTFDQFREDDMGVKK</sequence>
<keyword evidence="2" id="KW-0812">Transmembrane</keyword>